<evidence type="ECO:0000313" key="1">
    <source>
        <dbReference type="EMBL" id="OGG90269.1"/>
    </source>
</evidence>
<gene>
    <name evidence="1" type="ORF">A3H55_01780</name>
</gene>
<dbReference type="Proteomes" id="UP000177998">
    <property type="component" value="Unassembled WGS sequence"/>
</dbReference>
<sequence>MQTATLLPVEGVKRSIKFGAAVFFEQVSLVSRPKKFFLADSESKRINPTKLQKVKLKPKTRQIISRILGIRKA</sequence>
<protein>
    <submittedName>
        <fullName evidence="1">Uncharacterized protein</fullName>
    </submittedName>
</protein>
<evidence type="ECO:0000313" key="2">
    <source>
        <dbReference type="Proteomes" id="UP000177998"/>
    </source>
</evidence>
<organism evidence="1 2">
    <name type="scientific">Candidatus Kuenenbacteria bacterium RIFCSPLOWO2_02_FULL_42_16</name>
    <dbReference type="NCBI Taxonomy" id="1798564"/>
    <lineage>
        <taxon>Bacteria</taxon>
        <taxon>Candidatus Kueneniibacteriota</taxon>
    </lineage>
</organism>
<name>A0A1F6FWN4_9BACT</name>
<accession>A0A1F6FWN4</accession>
<comment type="caution">
    <text evidence="1">The sequence shown here is derived from an EMBL/GenBank/DDBJ whole genome shotgun (WGS) entry which is preliminary data.</text>
</comment>
<reference evidence="1 2" key="1">
    <citation type="journal article" date="2016" name="Nat. Commun.">
        <title>Thousands of microbial genomes shed light on interconnected biogeochemical processes in an aquifer system.</title>
        <authorList>
            <person name="Anantharaman K."/>
            <person name="Brown C.T."/>
            <person name="Hug L.A."/>
            <person name="Sharon I."/>
            <person name="Castelle C.J."/>
            <person name="Probst A.J."/>
            <person name="Thomas B.C."/>
            <person name="Singh A."/>
            <person name="Wilkins M.J."/>
            <person name="Karaoz U."/>
            <person name="Brodie E.L."/>
            <person name="Williams K.H."/>
            <person name="Hubbard S.S."/>
            <person name="Banfield J.F."/>
        </authorList>
    </citation>
    <scope>NUCLEOTIDE SEQUENCE [LARGE SCALE GENOMIC DNA]</scope>
</reference>
<dbReference type="EMBL" id="MFMZ01000055">
    <property type="protein sequence ID" value="OGG90269.1"/>
    <property type="molecule type" value="Genomic_DNA"/>
</dbReference>
<dbReference type="AlphaFoldDB" id="A0A1F6FWN4"/>
<proteinExistence type="predicted"/>